<comment type="subcellular location">
    <subcellularLocation>
        <location evidence="1">Membrane</location>
        <topology evidence="1">Multi-pass membrane protein</topology>
    </subcellularLocation>
</comment>
<reference evidence="10" key="1">
    <citation type="journal article" date="2020" name="J Insects Food Feed">
        <title>The yellow mealworm (Tenebrio molitor) genome: a resource for the emerging insects as food and feed industry.</title>
        <authorList>
            <person name="Eriksson T."/>
            <person name="Andere A."/>
            <person name="Kelstrup H."/>
            <person name="Emery V."/>
            <person name="Picard C."/>
        </authorList>
    </citation>
    <scope>NUCLEOTIDE SEQUENCE</scope>
    <source>
        <strain evidence="10">Stoneville</strain>
        <tissue evidence="10">Whole head</tissue>
    </source>
</reference>
<dbReference type="GO" id="GO:0003725">
    <property type="term" value="F:double-stranded RNA binding"/>
    <property type="evidence" value="ECO:0007669"/>
    <property type="project" value="TreeGrafter"/>
</dbReference>
<feature type="transmembrane region" description="Helical" evidence="9">
    <location>
        <begin position="951"/>
        <end position="970"/>
    </location>
</feature>
<feature type="transmembrane region" description="Helical" evidence="9">
    <location>
        <begin position="104"/>
        <end position="128"/>
    </location>
</feature>
<keyword evidence="3 9" id="KW-0812">Transmembrane</keyword>
<feature type="transmembrane region" description="Helical" evidence="9">
    <location>
        <begin position="6"/>
        <end position="28"/>
    </location>
</feature>
<feature type="transmembrane region" description="Helical" evidence="9">
    <location>
        <begin position="220"/>
        <end position="243"/>
    </location>
</feature>
<feature type="transmembrane region" description="Helical" evidence="9">
    <location>
        <begin position="140"/>
        <end position="158"/>
    </location>
</feature>
<feature type="compositionally biased region" description="Basic and acidic residues" evidence="8">
    <location>
        <begin position="735"/>
        <end position="744"/>
    </location>
</feature>
<feature type="transmembrane region" description="Helical" evidence="9">
    <location>
        <begin position="1089"/>
        <end position="1111"/>
    </location>
</feature>
<feature type="transmembrane region" description="Helical" evidence="9">
    <location>
        <begin position="383"/>
        <end position="402"/>
    </location>
</feature>
<evidence type="ECO:0000256" key="6">
    <source>
        <dbReference type="ARBA" id="ARBA00023136"/>
    </source>
</evidence>
<dbReference type="GO" id="GO:0005886">
    <property type="term" value="C:plasma membrane"/>
    <property type="evidence" value="ECO:0007669"/>
    <property type="project" value="TreeGrafter"/>
</dbReference>
<comment type="similarity">
    <text evidence="2">Belongs to the SID1 family.</text>
</comment>
<keyword evidence="7" id="KW-0325">Glycoprotein</keyword>
<feature type="transmembrane region" description="Helical" evidence="9">
    <location>
        <begin position="1175"/>
        <end position="1194"/>
    </location>
</feature>
<evidence type="ECO:0000256" key="3">
    <source>
        <dbReference type="ARBA" id="ARBA00022692"/>
    </source>
</evidence>
<dbReference type="GO" id="GO:0005764">
    <property type="term" value="C:lysosome"/>
    <property type="evidence" value="ECO:0007669"/>
    <property type="project" value="TreeGrafter"/>
</dbReference>
<evidence type="ECO:0000256" key="7">
    <source>
        <dbReference type="ARBA" id="ARBA00023180"/>
    </source>
</evidence>
<gene>
    <name evidence="10" type="ORF">GEV33_007611</name>
</gene>
<feature type="transmembrane region" description="Helical" evidence="9">
    <location>
        <begin position="833"/>
        <end position="853"/>
    </location>
</feature>
<keyword evidence="11" id="KW-1185">Reference proteome</keyword>
<evidence type="ECO:0008006" key="12">
    <source>
        <dbReference type="Google" id="ProtNLM"/>
    </source>
</evidence>
<dbReference type="PANTHER" id="PTHR12185">
    <property type="entry name" value="SID1 TRANSMEMBRANE FAMILY MEMEBER"/>
    <property type="match status" value="1"/>
</dbReference>
<evidence type="ECO:0000313" key="11">
    <source>
        <dbReference type="Proteomes" id="UP000719412"/>
    </source>
</evidence>
<evidence type="ECO:0000256" key="4">
    <source>
        <dbReference type="ARBA" id="ARBA00022729"/>
    </source>
</evidence>
<evidence type="ECO:0000313" key="10">
    <source>
        <dbReference type="EMBL" id="KAH0815180.1"/>
    </source>
</evidence>
<feature type="region of interest" description="Disordered" evidence="8">
    <location>
        <begin position="735"/>
        <end position="803"/>
    </location>
</feature>
<feature type="transmembrane region" description="Helical" evidence="9">
    <location>
        <begin position="927"/>
        <end position="945"/>
    </location>
</feature>
<keyword evidence="6 9" id="KW-0472">Membrane</keyword>
<protein>
    <recommendedName>
        <fullName evidence="12">SID1 transmembrane family member 1</fullName>
    </recommendedName>
</protein>
<accession>A0A8J6LC78</accession>
<evidence type="ECO:0000256" key="5">
    <source>
        <dbReference type="ARBA" id="ARBA00022989"/>
    </source>
</evidence>
<comment type="caution">
    <text evidence="10">The sequence shown here is derived from an EMBL/GenBank/DDBJ whole genome shotgun (WGS) entry which is preliminary data.</text>
</comment>
<name>A0A8J6LC78_TENMO</name>
<dbReference type="PANTHER" id="PTHR12185:SF14">
    <property type="entry name" value="CHOLESTEROL UPTAKE PROTEIN 1"/>
    <property type="match status" value="1"/>
</dbReference>
<keyword evidence="5 9" id="KW-1133">Transmembrane helix</keyword>
<reference evidence="10" key="2">
    <citation type="submission" date="2021-08" db="EMBL/GenBank/DDBJ databases">
        <authorList>
            <person name="Eriksson T."/>
        </authorList>
    </citation>
    <scope>NUCLEOTIDE SEQUENCE</scope>
    <source>
        <strain evidence="10">Stoneville</strain>
        <tissue evidence="10">Whole head</tissue>
    </source>
</reference>
<feature type="transmembrane region" description="Helical" evidence="9">
    <location>
        <begin position="887"/>
        <end position="907"/>
    </location>
</feature>
<feature type="transmembrane region" description="Helical" evidence="9">
    <location>
        <begin position="76"/>
        <end position="98"/>
    </location>
</feature>
<evidence type="ECO:0000256" key="8">
    <source>
        <dbReference type="SAM" id="MobiDB-lite"/>
    </source>
</evidence>
<feature type="transmembrane region" description="Helical" evidence="9">
    <location>
        <begin position="982"/>
        <end position="1000"/>
    </location>
</feature>
<evidence type="ECO:0000256" key="9">
    <source>
        <dbReference type="SAM" id="Phobius"/>
    </source>
</evidence>
<feature type="transmembrane region" description="Helical" evidence="9">
    <location>
        <begin position="700"/>
        <end position="723"/>
    </location>
</feature>
<feature type="transmembrane region" description="Helical" evidence="9">
    <location>
        <begin position="190"/>
        <end position="208"/>
    </location>
</feature>
<feature type="transmembrane region" description="Helical" evidence="9">
    <location>
        <begin position="1006"/>
        <end position="1027"/>
    </location>
</feature>
<dbReference type="Pfam" id="PF13965">
    <property type="entry name" value="SID-1_RNA_chan"/>
    <property type="match status" value="2"/>
</dbReference>
<proteinExistence type="inferred from homology"/>
<dbReference type="InterPro" id="IPR025958">
    <property type="entry name" value="SID1_TM_fam"/>
</dbReference>
<feature type="compositionally biased region" description="Polar residues" evidence="8">
    <location>
        <begin position="779"/>
        <end position="800"/>
    </location>
</feature>
<feature type="transmembrane region" description="Helical" evidence="9">
    <location>
        <begin position="354"/>
        <end position="377"/>
    </location>
</feature>
<feature type="transmembrane region" description="Helical" evidence="9">
    <location>
        <begin position="1061"/>
        <end position="1083"/>
    </location>
</feature>
<feature type="transmembrane region" description="Helical" evidence="9">
    <location>
        <begin position="423"/>
        <end position="443"/>
    </location>
</feature>
<keyword evidence="4" id="KW-0732">Signal</keyword>
<organism evidence="10 11">
    <name type="scientific">Tenebrio molitor</name>
    <name type="common">Yellow mealworm beetle</name>
    <dbReference type="NCBI Taxonomy" id="7067"/>
    <lineage>
        <taxon>Eukaryota</taxon>
        <taxon>Metazoa</taxon>
        <taxon>Ecdysozoa</taxon>
        <taxon>Arthropoda</taxon>
        <taxon>Hexapoda</taxon>
        <taxon>Insecta</taxon>
        <taxon>Pterygota</taxon>
        <taxon>Neoptera</taxon>
        <taxon>Endopterygota</taxon>
        <taxon>Coleoptera</taxon>
        <taxon>Polyphaga</taxon>
        <taxon>Cucujiformia</taxon>
        <taxon>Tenebrionidae</taxon>
        <taxon>Tenebrio</taxon>
    </lineage>
</organism>
<feature type="transmembrane region" description="Helical" evidence="9">
    <location>
        <begin position="1123"/>
        <end position="1143"/>
    </location>
</feature>
<dbReference type="EMBL" id="JABDTM020023443">
    <property type="protein sequence ID" value="KAH0815180.1"/>
    <property type="molecule type" value="Genomic_DNA"/>
</dbReference>
<evidence type="ECO:0000256" key="1">
    <source>
        <dbReference type="ARBA" id="ARBA00004141"/>
    </source>
</evidence>
<feature type="transmembrane region" description="Helical" evidence="9">
    <location>
        <begin position="298"/>
        <end position="326"/>
    </location>
</feature>
<sequence>MILGAFIFIATVGLLTNEVALVAILIILEIPLCIFLSLKAYFFGPVWYNLGNLISQLQNSEDSTLHILKPQRKARFICVVTPIAINIVLSTVGCYLFVNGVVDFGTLILIQLMGNAFLHTLIYFFFKIRIYREGVSVENVFYLFLSIILWGIGGHAYFQTRTQWTESPAISRQRNEECVLFDFYDVHDLWHFWSAGALYSTFMFLLTLDDNVAYKNRNEMAIGILTHYSVFYAMGLLSAAYHICRFLYVMAILCMIKLSRTATRTSTAPPTRFSQSWRWRYFLVSHLQVFKQCLKGTLGVWVVFVVIYSFLCVYISFKIYFVSFVFDGFKQLKKTFTSSDNKVEAIAPIKKSRFILLIVANLINYAMLITGLCLYNSGVTDFGTFLLGLLMGNSVLYAVFYTSTNDPQKRSKHSRFWLVHARWVLGMAAWATSAVFFFGNATFNIRIHFHPGHVKNLFKIIAWSTDATSKDPVHLVAEQQRYILSWTVPLILANSFKNTDTVYANTSRIFCDNEVDHLGWGKNFTVTLSTASPTNVTLYLLVKKEGNFNITSGNQYSLSVSPSQTDYFFYRFSHNFTLTTVIEINSTSDACLSASIQNNQCPVFDLGVARSVHQTISHKGGMRILVGKYHRDDSTPKERPFQRSNYGEGFSLVLSAKINDSDCIKKYNPFDKRVFGEDNRTFHVTFVVTEIADNRTSATFFVLGMVVLACLVAVFIVFVFHLCGQAAERIRSDDNESLIPREQESVPEEQSIEDSPGLLSQHQQGTSGGQPEVQEESASHQSATEEGQPEESASQQSANEDSVGANEWTLPDELMVSDLAQNLQDSREKSFGFVWNLLLVVIFYGIPVTQLVWTYQKIADKTGDEDMCYYNYLCANPFWIFGDFNHIFSNVGYVLMGALFLCMVAHWKSKYQALPTGVPRHYGVFNAMGLALIGEGVLSACYHVCPSQFSFQFDVTFMYVMVVLCMVQLYKNRHSDVSLSHNLAFILLGLYILLATVGLLTEEVAVVAVFMTINTLVCIFLSLKAYFLGPVWDNLGNLTSQLRNRQHPVLHLLKPRRKARFICVGTAIAINIILSACGCHFFIEGAIDFGTFILIQLMGNAFLQTLIYFIFKTCVYCEGVSLQNVFYLLLSIILWISGAYVYFHPRAQWKESPAISRERNQQCLQFLNFYDVHDLWHLLSAGALYSTFMFLLTFDDNVAYKERTKIFGYPSPGDDYRYLDRDYASPGAHQLASWIASQLRPKEYAPAPEVPILPYRLPLQGKRNSEVSNAIMGSEETQKMYRDGKK</sequence>
<dbReference type="GO" id="GO:0051033">
    <property type="term" value="F:RNA transmembrane transporter activity"/>
    <property type="evidence" value="ECO:0007669"/>
    <property type="project" value="TreeGrafter"/>
</dbReference>
<dbReference type="Proteomes" id="UP000719412">
    <property type="component" value="Unassembled WGS sequence"/>
</dbReference>
<evidence type="ECO:0000256" key="2">
    <source>
        <dbReference type="ARBA" id="ARBA00006618"/>
    </source>
</evidence>